<proteinExistence type="predicted"/>
<dbReference type="EMBL" id="KZ613953">
    <property type="protein sequence ID" value="PMD34861.1"/>
    <property type="molecule type" value="Genomic_DNA"/>
</dbReference>
<dbReference type="Proteomes" id="UP000235786">
    <property type="component" value="Unassembled WGS sequence"/>
</dbReference>
<dbReference type="AlphaFoldDB" id="A0A2J6R8L0"/>
<sequence>MSALFCYYMCRGIFYVKCVQRYGCRYRLYICCFMLFCLRFYALARCYAALEDEWGVFLHTDSDIRGSELSS</sequence>
<feature type="transmembrane region" description="Helical" evidence="1">
    <location>
        <begin position="26"/>
        <end position="44"/>
    </location>
</feature>
<evidence type="ECO:0000256" key="1">
    <source>
        <dbReference type="SAM" id="Phobius"/>
    </source>
</evidence>
<evidence type="ECO:0000313" key="2">
    <source>
        <dbReference type="EMBL" id="PMD34861.1"/>
    </source>
</evidence>
<keyword evidence="1" id="KW-1133">Transmembrane helix</keyword>
<organism evidence="2 3">
    <name type="scientific">Hyaloscypha variabilis (strain UAMH 11265 / GT02V1 / F)</name>
    <name type="common">Meliniomyces variabilis</name>
    <dbReference type="NCBI Taxonomy" id="1149755"/>
    <lineage>
        <taxon>Eukaryota</taxon>
        <taxon>Fungi</taxon>
        <taxon>Dikarya</taxon>
        <taxon>Ascomycota</taxon>
        <taxon>Pezizomycotina</taxon>
        <taxon>Leotiomycetes</taxon>
        <taxon>Helotiales</taxon>
        <taxon>Hyaloscyphaceae</taxon>
        <taxon>Hyaloscypha</taxon>
        <taxon>Hyaloscypha variabilis</taxon>
    </lineage>
</organism>
<reference evidence="2 3" key="1">
    <citation type="submission" date="2016-04" db="EMBL/GenBank/DDBJ databases">
        <title>A degradative enzymes factory behind the ericoid mycorrhizal symbiosis.</title>
        <authorList>
            <consortium name="DOE Joint Genome Institute"/>
            <person name="Martino E."/>
            <person name="Morin E."/>
            <person name="Grelet G."/>
            <person name="Kuo A."/>
            <person name="Kohler A."/>
            <person name="Daghino S."/>
            <person name="Barry K."/>
            <person name="Choi C."/>
            <person name="Cichocki N."/>
            <person name="Clum A."/>
            <person name="Copeland A."/>
            <person name="Hainaut M."/>
            <person name="Haridas S."/>
            <person name="Labutti K."/>
            <person name="Lindquist E."/>
            <person name="Lipzen A."/>
            <person name="Khouja H.-R."/>
            <person name="Murat C."/>
            <person name="Ohm R."/>
            <person name="Olson A."/>
            <person name="Spatafora J."/>
            <person name="Veneault-Fourrey C."/>
            <person name="Henrissat B."/>
            <person name="Grigoriev I."/>
            <person name="Martin F."/>
            <person name="Perotto S."/>
        </authorList>
    </citation>
    <scope>NUCLEOTIDE SEQUENCE [LARGE SCALE GENOMIC DNA]</scope>
    <source>
        <strain evidence="2 3">F</strain>
    </source>
</reference>
<keyword evidence="1" id="KW-0812">Transmembrane</keyword>
<gene>
    <name evidence="2" type="ORF">L207DRAFT_127949</name>
</gene>
<keyword evidence="1" id="KW-0472">Membrane</keyword>
<keyword evidence="3" id="KW-1185">Reference proteome</keyword>
<protein>
    <submittedName>
        <fullName evidence="2">Uncharacterized protein</fullName>
    </submittedName>
</protein>
<evidence type="ECO:0000313" key="3">
    <source>
        <dbReference type="Proteomes" id="UP000235786"/>
    </source>
</evidence>
<accession>A0A2J6R8L0</accession>
<name>A0A2J6R8L0_HYAVF</name>